<proteinExistence type="predicted"/>
<evidence type="ECO:0000313" key="2">
    <source>
        <dbReference type="Proteomes" id="UP000238390"/>
    </source>
</evidence>
<accession>A0A2R3IKR4</accession>
<evidence type="ECO:0000313" key="1">
    <source>
        <dbReference type="EMBL" id="AVK02481.1"/>
    </source>
</evidence>
<geneLocation type="plasmid" evidence="1 2">
    <name>unnamed3</name>
</geneLocation>
<dbReference type="AlphaFoldDB" id="A0A2R3IKR4"/>
<protein>
    <submittedName>
        <fullName evidence="1">Uncharacterized protein</fullName>
    </submittedName>
</protein>
<dbReference type="EMBL" id="CP027167">
    <property type="protein sequence ID" value="AVK02481.1"/>
    <property type="molecule type" value="Genomic_DNA"/>
</dbReference>
<keyword evidence="2" id="KW-1185">Reference proteome</keyword>
<keyword evidence="1" id="KW-0614">Plasmid</keyword>
<gene>
    <name evidence="1" type="ORF">CSB93_6989</name>
</gene>
<sequence length="81" mass="9041">MIKQTPSPDVLAEARRQANARIAAMRAAPTLREADDLHSEALVELCYARGRGELDLATHNQLARATIWAFWELENPDDSPN</sequence>
<name>A0A2R3IKR4_9PSED</name>
<dbReference type="RefSeq" id="WP_023093811.1">
    <property type="nucleotide sequence ID" value="NZ_CP027167.1"/>
</dbReference>
<reference evidence="1 2" key="1">
    <citation type="submission" date="2018-02" db="EMBL/GenBank/DDBJ databases">
        <title>FDA/CDC Antimicrobial Resistant Isolate Bank Genome Sequencing.</title>
        <authorList>
            <person name="Benahmed F.H."/>
            <person name="Lutgring J.D."/>
            <person name="Yoo B."/>
            <person name="Machado M."/>
            <person name="Brown A."/>
            <person name="McAllister G."/>
            <person name="Perry A."/>
            <person name="Halpin A.L."/>
            <person name="Vavikolanu K."/>
            <person name="Ott S."/>
            <person name="Zhao X."/>
            <person name="Tallon L.J."/>
            <person name="Sadzewicz L."/>
            <person name="Aluvathingal J."/>
            <person name="Nadendla S."/>
            <person name="Voskania-kordi A."/>
            <person name="Simonyan V."/>
            <person name="Patel J."/>
            <person name="Shawar R.M."/>
        </authorList>
    </citation>
    <scope>NUCLEOTIDE SEQUENCE [LARGE SCALE GENOMIC DNA]</scope>
    <source>
        <strain evidence="1 2">AR_0356</strain>
        <plasmid evidence="1 2">unnamed3</plasmid>
    </source>
</reference>
<organism evidence="1 2">
    <name type="scientific">Pseudomonas paraeruginosa</name>
    <dbReference type="NCBI Taxonomy" id="2994495"/>
    <lineage>
        <taxon>Bacteria</taxon>
        <taxon>Pseudomonadati</taxon>
        <taxon>Pseudomonadota</taxon>
        <taxon>Gammaproteobacteria</taxon>
        <taxon>Pseudomonadales</taxon>
        <taxon>Pseudomonadaceae</taxon>
        <taxon>Pseudomonas</taxon>
    </lineage>
</organism>
<dbReference type="Proteomes" id="UP000238390">
    <property type="component" value="Plasmid unnamed3"/>
</dbReference>